<accession>A0A7X9WZW8</accession>
<organism evidence="2 3">
    <name type="scientific">Sphingobium psychrophilum</name>
    <dbReference type="NCBI Taxonomy" id="2728834"/>
    <lineage>
        <taxon>Bacteria</taxon>
        <taxon>Pseudomonadati</taxon>
        <taxon>Pseudomonadota</taxon>
        <taxon>Alphaproteobacteria</taxon>
        <taxon>Sphingomonadales</taxon>
        <taxon>Sphingomonadaceae</taxon>
        <taxon>Sphingobium</taxon>
    </lineage>
</organism>
<dbReference type="AlphaFoldDB" id="A0A7X9WZW8"/>
<evidence type="ECO:0000313" key="2">
    <source>
        <dbReference type="EMBL" id="NML12902.1"/>
    </source>
</evidence>
<sequence length="310" mass="33981">MRSGITFVVTAADRARLEALVSARGSPQKHVRRARIILLTDDALGTASIMAQTGKSKTCVWRWQERYMVEGVDGLLRDKTRAPGIAPIATRLDVMLENVSNDVRDWLDEGVAFQHVWLNISSADLRRNMPVHEYLSAGFAKANVPLKHLIVEVTEGVYLDDRDDNVGAKIAQMRHHGLKVALDDFGTGFASLTHLLTVPVDIIKIDRSFVAGLKNGSASAAIVEGLSSIGQKLDIRLLAEGIETESQARHLLALGCRIGQAFLYSPAVSRSEMTKLLHLYAQWSGACRTIGALWRRSPDEMSEGRAAGTE</sequence>
<dbReference type="PANTHER" id="PTHR33121:SF71">
    <property type="entry name" value="OXYGEN SENSOR PROTEIN DOSP"/>
    <property type="match status" value="1"/>
</dbReference>
<dbReference type="SUPFAM" id="SSF141868">
    <property type="entry name" value="EAL domain-like"/>
    <property type="match status" value="1"/>
</dbReference>
<dbReference type="InterPro" id="IPR035919">
    <property type="entry name" value="EAL_sf"/>
</dbReference>
<proteinExistence type="predicted"/>
<dbReference type="EMBL" id="JABBFV010000029">
    <property type="protein sequence ID" value="NML12902.1"/>
    <property type="molecule type" value="Genomic_DNA"/>
</dbReference>
<reference evidence="2 3" key="1">
    <citation type="submission" date="2020-04" db="EMBL/GenBank/DDBJ databases">
        <title>Sphingobium sp. AR-3-1 isolated from Arctic soil.</title>
        <authorList>
            <person name="Dahal R.H."/>
            <person name="Chaudhary D.K."/>
        </authorList>
    </citation>
    <scope>NUCLEOTIDE SEQUENCE [LARGE SCALE GENOMIC DNA]</scope>
    <source>
        <strain evidence="2 3">AR-3-1</strain>
    </source>
</reference>
<dbReference type="Pfam" id="PF13384">
    <property type="entry name" value="HTH_23"/>
    <property type="match status" value="1"/>
</dbReference>
<dbReference type="PANTHER" id="PTHR33121">
    <property type="entry name" value="CYCLIC DI-GMP PHOSPHODIESTERASE PDEF"/>
    <property type="match status" value="1"/>
</dbReference>
<name>A0A7X9WZW8_9SPHN</name>
<dbReference type="Pfam" id="PF00563">
    <property type="entry name" value="EAL"/>
    <property type="match status" value="1"/>
</dbReference>
<gene>
    <name evidence="2" type="ORF">HHL08_22680</name>
</gene>
<dbReference type="InterPro" id="IPR009057">
    <property type="entry name" value="Homeodomain-like_sf"/>
</dbReference>
<dbReference type="GO" id="GO:0071111">
    <property type="term" value="F:cyclic-guanylate-specific phosphodiesterase activity"/>
    <property type="evidence" value="ECO:0007669"/>
    <property type="project" value="InterPro"/>
</dbReference>
<keyword evidence="3" id="KW-1185">Reference proteome</keyword>
<dbReference type="InterPro" id="IPR050706">
    <property type="entry name" value="Cyclic-di-GMP_PDE-like"/>
</dbReference>
<dbReference type="CDD" id="cd01948">
    <property type="entry name" value="EAL"/>
    <property type="match status" value="1"/>
</dbReference>
<dbReference type="Gene3D" id="3.20.20.450">
    <property type="entry name" value="EAL domain"/>
    <property type="match status" value="1"/>
</dbReference>
<dbReference type="SUPFAM" id="SSF46689">
    <property type="entry name" value="Homeodomain-like"/>
    <property type="match status" value="1"/>
</dbReference>
<evidence type="ECO:0000313" key="3">
    <source>
        <dbReference type="Proteomes" id="UP000519023"/>
    </source>
</evidence>
<dbReference type="Proteomes" id="UP000519023">
    <property type="component" value="Unassembled WGS sequence"/>
</dbReference>
<dbReference type="PROSITE" id="PS50883">
    <property type="entry name" value="EAL"/>
    <property type="match status" value="1"/>
</dbReference>
<comment type="caution">
    <text evidence="2">The sequence shown here is derived from an EMBL/GenBank/DDBJ whole genome shotgun (WGS) entry which is preliminary data.</text>
</comment>
<dbReference type="SMART" id="SM00052">
    <property type="entry name" value="EAL"/>
    <property type="match status" value="1"/>
</dbReference>
<evidence type="ECO:0000259" key="1">
    <source>
        <dbReference type="PROSITE" id="PS50883"/>
    </source>
</evidence>
<dbReference type="InterPro" id="IPR001633">
    <property type="entry name" value="EAL_dom"/>
</dbReference>
<protein>
    <submittedName>
        <fullName evidence="2">EAL domain-containing protein</fullName>
    </submittedName>
</protein>
<feature type="domain" description="EAL" evidence="1">
    <location>
        <begin position="20"/>
        <end position="281"/>
    </location>
</feature>